<evidence type="ECO:0000313" key="4">
    <source>
        <dbReference type="EMBL" id="OQP36260.1"/>
    </source>
</evidence>
<keyword evidence="2" id="KW-0732">Signal</keyword>
<proteinExistence type="predicted"/>
<dbReference type="SUPFAM" id="SSF51556">
    <property type="entry name" value="Metallo-dependent hydrolases"/>
    <property type="match status" value="1"/>
</dbReference>
<dbReference type="InterPro" id="IPR032465">
    <property type="entry name" value="ACMSD"/>
</dbReference>
<dbReference type="GO" id="GO:0005829">
    <property type="term" value="C:cytosol"/>
    <property type="evidence" value="ECO:0007669"/>
    <property type="project" value="TreeGrafter"/>
</dbReference>
<comment type="caution">
    <text evidence="4">The sequence shown here is derived from an EMBL/GenBank/DDBJ whole genome shotgun (WGS) entry which is preliminary data.</text>
</comment>
<dbReference type="Gene3D" id="3.20.20.140">
    <property type="entry name" value="Metal-dependent hydrolases"/>
    <property type="match status" value="1"/>
</dbReference>
<dbReference type="GO" id="GO:0019748">
    <property type="term" value="P:secondary metabolic process"/>
    <property type="evidence" value="ECO:0007669"/>
    <property type="project" value="TreeGrafter"/>
</dbReference>
<dbReference type="Pfam" id="PF04909">
    <property type="entry name" value="Amidohydro_2"/>
    <property type="match status" value="1"/>
</dbReference>
<evidence type="ECO:0000256" key="2">
    <source>
        <dbReference type="SAM" id="SignalP"/>
    </source>
</evidence>
<dbReference type="RefSeq" id="WP_081135258.1">
    <property type="nucleotide sequence ID" value="NZ_MWUE01000003.1"/>
</dbReference>
<organism evidence="4 5">
    <name type="scientific">Pantoea latae</name>
    <dbReference type="NCBI Taxonomy" id="1964541"/>
    <lineage>
        <taxon>Bacteria</taxon>
        <taxon>Pseudomonadati</taxon>
        <taxon>Pseudomonadota</taxon>
        <taxon>Gammaproteobacteria</taxon>
        <taxon>Enterobacterales</taxon>
        <taxon>Erwiniaceae</taxon>
        <taxon>Pantoea</taxon>
    </lineage>
</organism>
<dbReference type="EMBL" id="MWUE01000003">
    <property type="protein sequence ID" value="OQP36260.1"/>
    <property type="molecule type" value="Genomic_DNA"/>
</dbReference>
<evidence type="ECO:0000256" key="1">
    <source>
        <dbReference type="ARBA" id="ARBA00023239"/>
    </source>
</evidence>
<dbReference type="InterPro" id="IPR006311">
    <property type="entry name" value="TAT_signal"/>
</dbReference>
<evidence type="ECO:0000313" key="5">
    <source>
        <dbReference type="Proteomes" id="UP000192769"/>
    </source>
</evidence>
<feature type="signal peptide" evidence="2">
    <location>
        <begin position="1"/>
        <end position="31"/>
    </location>
</feature>
<evidence type="ECO:0000259" key="3">
    <source>
        <dbReference type="Pfam" id="PF04909"/>
    </source>
</evidence>
<dbReference type="AlphaFoldDB" id="A0A1V9DR06"/>
<dbReference type="GO" id="GO:0016787">
    <property type="term" value="F:hydrolase activity"/>
    <property type="evidence" value="ECO:0007669"/>
    <property type="project" value="UniProtKB-KW"/>
</dbReference>
<gene>
    <name evidence="4" type="ORF">B2J69_01405</name>
</gene>
<dbReference type="PANTHER" id="PTHR21240:SF30">
    <property type="entry name" value="AMIDOHYDROLASE-RELATED DOMAIN-CONTAINING PROTEIN-RELATED"/>
    <property type="match status" value="1"/>
</dbReference>
<dbReference type="PROSITE" id="PS51318">
    <property type="entry name" value="TAT"/>
    <property type="match status" value="1"/>
</dbReference>
<sequence>MSDRRDFLRQAAASAVAGSALLAGSSLSAAAAQPASVPAKPKRIIALEEHFMLPEFEGYLHETQQNLKSGLVDKVIAPLSDFGQRRLDLMDEHGIDFVVLSLSGPGVQIEPDTQKAIRLAKYANDRLAEQMQKQPTRYGGFAHLAMQDPEEAANELERCVKTLHMQGGMINGETNGRYLDDRRYDVFWQRVEALGVPIYLHPGNPPDAPHMYSDHPEMWGPVWSWAAETCSHALRLVFSGTFDRFPGVRIILGHMGETLPIQRWRLDSRYQIANTRYHIKRPPSDYLRQNIMLTTSGVCDDAALRCALDSMGENNVMFSVDYPFEDTKTATRWIARAALSDRERNAVAWENAARLMKLPL</sequence>
<dbReference type="OrthoDB" id="149172at2"/>
<name>A0A1V9DR06_9GAMM</name>
<dbReference type="InterPro" id="IPR032466">
    <property type="entry name" value="Metal_Hydrolase"/>
</dbReference>
<feature type="chain" id="PRO_5012258076" evidence="2">
    <location>
        <begin position="32"/>
        <end position="360"/>
    </location>
</feature>
<protein>
    <submittedName>
        <fullName evidence="4">Amidohydrolase</fullName>
    </submittedName>
</protein>
<dbReference type="GO" id="GO:0016831">
    <property type="term" value="F:carboxy-lyase activity"/>
    <property type="evidence" value="ECO:0007669"/>
    <property type="project" value="InterPro"/>
</dbReference>
<feature type="domain" description="Amidohydrolase-related" evidence="3">
    <location>
        <begin position="85"/>
        <end position="355"/>
    </location>
</feature>
<dbReference type="InterPro" id="IPR006680">
    <property type="entry name" value="Amidohydro-rel"/>
</dbReference>
<keyword evidence="1" id="KW-0456">Lyase</keyword>
<reference evidence="4 5" key="1">
    <citation type="submission" date="2017-02" db="EMBL/GenBank/DDBJ databases">
        <title>Whole genome shotgun sequence of Pantoea agglomerans strain AS1 isolated from a cycad, Zamia floridana in Central Florida, USA.</title>
        <authorList>
            <person name="Lata P."/>
            <person name="Govindarajan S."/>
            <person name="Qi F."/>
            <person name="Li J.-L."/>
            <person name="Maurya S.K."/>
            <person name="Sahoo M.K."/>
        </authorList>
    </citation>
    <scope>NUCLEOTIDE SEQUENCE [LARGE SCALE GENOMIC DNA]</scope>
    <source>
        <strain evidence="4 5">AS1</strain>
    </source>
</reference>
<dbReference type="Proteomes" id="UP000192769">
    <property type="component" value="Unassembled WGS sequence"/>
</dbReference>
<keyword evidence="5" id="KW-1185">Reference proteome</keyword>
<dbReference type="PANTHER" id="PTHR21240">
    <property type="entry name" value="2-AMINO-3-CARBOXYLMUCONATE-6-SEMIALDEHYDE DECARBOXYLASE"/>
    <property type="match status" value="1"/>
</dbReference>
<keyword evidence="4" id="KW-0378">Hydrolase</keyword>
<accession>A0A1V9DR06</accession>